<evidence type="ECO:0000256" key="2">
    <source>
        <dbReference type="ARBA" id="ARBA00023015"/>
    </source>
</evidence>
<evidence type="ECO:0000256" key="3">
    <source>
        <dbReference type="ARBA" id="ARBA00023082"/>
    </source>
</evidence>
<gene>
    <name evidence="7" type="primary">rpoE_1</name>
    <name evidence="7" type="ORF">KOR42_18590</name>
</gene>
<organism evidence="7 8">
    <name type="scientific">Thalassoglobus neptunius</name>
    <dbReference type="NCBI Taxonomy" id="1938619"/>
    <lineage>
        <taxon>Bacteria</taxon>
        <taxon>Pseudomonadati</taxon>
        <taxon>Planctomycetota</taxon>
        <taxon>Planctomycetia</taxon>
        <taxon>Planctomycetales</taxon>
        <taxon>Planctomycetaceae</taxon>
        <taxon>Thalassoglobus</taxon>
    </lineage>
</organism>
<evidence type="ECO:0000259" key="5">
    <source>
        <dbReference type="Pfam" id="PF04542"/>
    </source>
</evidence>
<feature type="domain" description="RNA polymerase sigma-70 region 2" evidence="5">
    <location>
        <begin position="33"/>
        <end position="101"/>
    </location>
</feature>
<dbReference type="Pfam" id="PF04542">
    <property type="entry name" value="Sigma70_r2"/>
    <property type="match status" value="1"/>
</dbReference>
<dbReference type="InterPro" id="IPR039425">
    <property type="entry name" value="RNA_pol_sigma-70-like"/>
</dbReference>
<dbReference type="SUPFAM" id="SSF88659">
    <property type="entry name" value="Sigma3 and sigma4 domains of RNA polymerase sigma factors"/>
    <property type="match status" value="1"/>
</dbReference>
<dbReference type="InterPro" id="IPR036388">
    <property type="entry name" value="WH-like_DNA-bd_sf"/>
</dbReference>
<evidence type="ECO:0000259" key="6">
    <source>
        <dbReference type="Pfam" id="PF08281"/>
    </source>
</evidence>
<dbReference type="Gene3D" id="1.10.10.10">
    <property type="entry name" value="Winged helix-like DNA-binding domain superfamily/Winged helix DNA-binding domain"/>
    <property type="match status" value="1"/>
</dbReference>
<dbReference type="InterPro" id="IPR013325">
    <property type="entry name" value="RNA_pol_sigma_r2"/>
</dbReference>
<dbReference type="AlphaFoldDB" id="A0A5C5X6D7"/>
<dbReference type="InterPro" id="IPR013324">
    <property type="entry name" value="RNA_pol_sigma_r3/r4-like"/>
</dbReference>
<comment type="similarity">
    <text evidence="1">Belongs to the sigma-70 factor family. ECF subfamily.</text>
</comment>
<accession>A0A5C5X6D7</accession>
<sequence length="206" mass="23717">MTEDRQNLVFVKTDDLRLVEATLAGNTEAFGELVDRYQDRLFSALVHMLGSIHDARDVAQEAFLSAFEKLDTFRKEASFYSWLFRIAYNAAITNRRKLKRRAATSLEGKQDSLGFEIADDHPDANPDHKMESEERVRQVRMALEQLTCDYRDVIVMKEIEGMRYEEIATILNCPIGTVRSRIHRARNDLRDILTRSLSPESEASTT</sequence>
<keyword evidence="4" id="KW-0804">Transcription</keyword>
<dbReference type="InterPro" id="IPR014284">
    <property type="entry name" value="RNA_pol_sigma-70_dom"/>
</dbReference>
<dbReference type="SUPFAM" id="SSF88946">
    <property type="entry name" value="Sigma2 domain of RNA polymerase sigma factors"/>
    <property type="match status" value="1"/>
</dbReference>
<evidence type="ECO:0000313" key="8">
    <source>
        <dbReference type="Proteomes" id="UP000317243"/>
    </source>
</evidence>
<proteinExistence type="inferred from homology"/>
<evidence type="ECO:0000313" key="7">
    <source>
        <dbReference type="EMBL" id="TWT58484.1"/>
    </source>
</evidence>
<dbReference type="PANTHER" id="PTHR43133:SF51">
    <property type="entry name" value="RNA POLYMERASE SIGMA FACTOR"/>
    <property type="match status" value="1"/>
</dbReference>
<reference evidence="7 8" key="1">
    <citation type="submission" date="2019-02" db="EMBL/GenBank/DDBJ databases">
        <title>Deep-cultivation of Planctomycetes and their phenomic and genomic characterization uncovers novel biology.</title>
        <authorList>
            <person name="Wiegand S."/>
            <person name="Jogler M."/>
            <person name="Boedeker C."/>
            <person name="Pinto D."/>
            <person name="Vollmers J."/>
            <person name="Rivas-Marin E."/>
            <person name="Kohn T."/>
            <person name="Peeters S.H."/>
            <person name="Heuer A."/>
            <person name="Rast P."/>
            <person name="Oberbeckmann S."/>
            <person name="Bunk B."/>
            <person name="Jeske O."/>
            <person name="Meyerdierks A."/>
            <person name="Storesund J.E."/>
            <person name="Kallscheuer N."/>
            <person name="Luecker S."/>
            <person name="Lage O.M."/>
            <person name="Pohl T."/>
            <person name="Merkel B.J."/>
            <person name="Hornburger P."/>
            <person name="Mueller R.-W."/>
            <person name="Bruemmer F."/>
            <person name="Labrenz M."/>
            <person name="Spormann A.M."/>
            <person name="Op Den Camp H."/>
            <person name="Overmann J."/>
            <person name="Amann R."/>
            <person name="Jetten M.S.M."/>
            <person name="Mascher T."/>
            <person name="Medema M.H."/>
            <person name="Devos D.P."/>
            <person name="Kaster A.-K."/>
            <person name="Ovreas L."/>
            <person name="Rohde M."/>
            <person name="Galperin M.Y."/>
            <person name="Jogler C."/>
        </authorList>
    </citation>
    <scope>NUCLEOTIDE SEQUENCE [LARGE SCALE GENOMIC DNA]</scope>
    <source>
        <strain evidence="7 8">KOR42</strain>
    </source>
</reference>
<dbReference type="Pfam" id="PF08281">
    <property type="entry name" value="Sigma70_r4_2"/>
    <property type="match status" value="1"/>
</dbReference>
<comment type="caution">
    <text evidence="7">The sequence shown here is derived from an EMBL/GenBank/DDBJ whole genome shotgun (WGS) entry which is preliminary data.</text>
</comment>
<keyword evidence="8" id="KW-1185">Reference proteome</keyword>
<dbReference type="RefSeq" id="WP_146508907.1">
    <property type="nucleotide sequence ID" value="NZ_SIHI01000001.1"/>
</dbReference>
<dbReference type="InterPro" id="IPR013249">
    <property type="entry name" value="RNA_pol_sigma70_r4_t2"/>
</dbReference>
<dbReference type="EMBL" id="SIHI01000001">
    <property type="protein sequence ID" value="TWT58484.1"/>
    <property type="molecule type" value="Genomic_DNA"/>
</dbReference>
<protein>
    <submittedName>
        <fullName evidence="7">ECF RNA polymerase sigma-E factor</fullName>
    </submittedName>
</protein>
<dbReference type="GO" id="GO:0016987">
    <property type="term" value="F:sigma factor activity"/>
    <property type="evidence" value="ECO:0007669"/>
    <property type="project" value="UniProtKB-KW"/>
</dbReference>
<dbReference type="NCBIfam" id="TIGR02937">
    <property type="entry name" value="sigma70-ECF"/>
    <property type="match status" value="1"/>
</dbReference>
<dbReference type="InterPro" id="IPR007627">
    <property type="entry name" value="RNA_pol_sigma70_r2"/>
</dbReference>
<dbReference type="OrthoDB" id="9785675at2"/>
<dbReference type="GO" id="GO:0003677">
    <property type="term" value="F:DNA binding"/>
    <property type="evidence" value="ECO:0007669"/>
    <property type="project" value="InterPro"/>
</dbReference>
<dbReference type="CDD" id="cd06171">
    <property type="entry name" value="Sigma70_r4"/>
    <property type="match status" value="1"/>
</dbReference>
<dbReference type="GO" id="GO:0006352">
    <property type="term" value="P:DNA-templated transcription initiation"/>
    <property type="evidence" value="ECO:0007669"/>
    <property type="project" value="InterPro"/>
</dbReference>
<dbReference type="Proteomes" id="UP000317243">
    <property type="component" value="Unassembled WGS sequence"/>
</dbReference>
<evidence type="ECO:0000256" key="4">
    <source>
        <dbReference type="ARBA" id="ARBA00023163"/>
    </source>
</evidence>
<dbReference type="Gene3D" id="1.10.1740.10">
    <property type="match status" value="1"/>
</dbReference>
<keyword evidence="2" id="KW-0805">Transcription regulation</keyword>
<name>A0A5C5X6D7_9PLAN</name>
<dbReference type="PANTHER" id="PTHR43133">
    <property type="entry name" value="RNA POLYMERASE ECF-TYPE SIGMA FACTO"/>
    <property type="match status" value="1"/>
</dbReference>
<evidence type="ECO:0000256" key="1">
    <source>
        <dbReference type="ARBA" id="ARBA00010641"/>
    </source>
</evidence>
<feature type="domain" description="RNA polymerase sigma factor 70 region 4 type 2" evidence="6">
    <location>
        <begin position="137"/>
        <end position="189"/>
    </location>
</feature>
<keyword evidence="3" id="KW-0731">Sigma factor</keyword>